<reference evidence="1" key="1">
    <citation type="submission" date="2021-04" db="EMBL/GenBank/DDBJ databases">
        <authorList>
            <person name="Tunstrom K."/>
        </authorList>
    </citation>
    <scope>NUCLEOTIDE SEQUENCE</scope>
</reference>
<sequence length="87" mass="9560">MRRVVVYRLSSECPVEEKPNSEKSYVVASWPSSTPGHTGYLTVATLPPTFIRKKTNTMKSDPVIESQSDKLSEVTNNEAMAVDVAAT</sequence>
<comment type="caution">
    <text evidence="1">The sequence shown here is derived from an EMBL/GenBank/DDBJ whole genome shotgun (WGS) entry which is preliminary data.</text>
</comment>
<name>A0A8S3WEU3_PARAO</name>
<dbReference type="EMBL" id="CAJQZP010000295">
    <property type="protein sequence ID" value="CAG4955272.1"/>
    <property type="molecule type" value="Genomic_DNA"/>
</dbReference>
<protein>
    <submittedName>
        <fullName evidence="1">(apollo) hypothetical protein</fullName>
    </submittedName>
</protein>
<evidence type="ECO:0000313" key="2">
    <source>
        <dbReference type="Proteomes" id="UP000691718"/>
    </source>
</evidence>
<keyword evidence="2" id="KW-1185">Reference proteome</keyword>
<accession>A0A8S3WEU3</accession>
<dbReference type="AlphaFoldDB" id="A0A8S3WEU3"/>
<gene>
    <name evidence="1" type="ORF">PAPOLLO_LOCUS5277</name>
</gene>
<evidence type="ECO:0000313" key="1">
    <source>
        <dbReference type="EMBL" id="CAG4955272.1"/>
    </source>
</evidence>
<proteinExistence type="predicted"/>
<organism evidence="1 2">
    <name type="scientific">Parnassius apollo</name>
    <name type="common">Apollo butterfly</name>
    <name type="synonym">Papilio apollo</name>
    <dbReference type="NCBI Taxonomy" id="110799"/>
    <lineage>
        <taxon>Eukaryota</taxon>
        <taxon>Metazoa</taxon>
        <taxon>Ecdysozoa</taxon>
        <taxon>Arthropoda</taxon>
        <taxon>Hexapoda</taxon>
        <taxon>Insecta</taxon>
        <taxon>Pterygota</taxon>
        <taxon>Neoptera</taxon>
        <taxon>Endopterygota</taxon>
        <taxon>Lepidoptera</taxon>
        <taxon>Glossata</taxon>
        <taxon>Ditrysia</taxon>
        <taxon>Papilionoidea</taxon>
        <taxon>Papilionidae</taxon>
        <taxon>Parnassiinae</taxon>
        <taxon>Parnassini</taxon>
        <taxon>Parnassius</taxon>
        <taxon>Parnassius</taxon>
    </lineage>
</organism>
<dbReference type="OrthoDB" id="7422899at2759"/>
<dbReference type="Proteomes" id="UP000691718">
    <property type="component" value="Unassembled WGS sequence"/>
</dbReference>